<gene>
    <name evidence="1" type="ORF">N482_02580</name>
</gene>
<evidence type="ECO:0000313" key="1">
    <source>
        <dbReference type="EMBL" id="KZN44901.1"/>
    </source>
</evidence>
<evidence type="ECO:0000313" key="2">
    <source>
        <dbReference type="Proteomes" id="UP000076587"/>
    </source>
</evidence>
<dbReference type="Proteomes" id="UP000076587">
    <property type="component" value="Unassembled WGS sequence"/>
</dbReference>
<name>A0A167A1V4_9GAMM</name>
<dbReference type="EMBL" id="AUXT01000183">
    <property type="protein sequence ID" value="KZN44901.1"/>
    <property type="molecule type" value="Genomic_DNA"/>
</dbReference>
<accession>A0A167A1V4</accession>
<comment type="caution">
    <text evidence="1">The sequence shown here is derived from an EMBL/GenBank/DDBJ whole genome shotgun (WGS) entry which is preliminary data.</text>
</comment>
<dbReference type="AlphaFoldDB" id="A0A167A1V4"/>
<protein>
    <submittedName>
        <fullName evidence="1">Uncharacterized protein</fullName>
    </submittedName>
</protein>
<reference evidence="1 2" key="1">
    <citation type="submission" date="2013-07" db="EMBL/GenBank/DDBJ databases">
        <title>Comparative Genomic and Metabolomic Analysis of Twelve Strains of Pseudoalteromonas luteoviolacea.</title>
        <authorList>
            <person name="Vynne N.G."/>
            <person name="Mansson M."/>
            <person name="Gram L."/>
        </authorList>
    </citation>
    <scope>NUCLEOTIDE SEQUENCE [LARGE SCALE GENOMIC DNA]</scope>
    <source>
        <strain evidence="1 2">NCIMB 1942</strain>
    </source>
</reference>
<organism evidence="1 2">
    <name type="scientific">Pseudoalteromonas luteoviolacea NCIMB 1942</name>
    <dbReference type="NCBI Taxonomy" id="1365253"/>
    <lineage>
        <taxon>Bacteria</taxon>
        <taxon>Pseudomonadati</taxon>
        <taxon>Pseudomonadota</taxon>
        <taxon>Gammaproteobacteria</taxon>
        <taxon>Alteromonadales</taxon>
        <taxon>Pseudoalteromonadaceae</taxon>
        <taxon>Pseudoalteromonas</taxon>
    </lineage>
</organism>
<sequence>MVGQDLIGVFKSYISSNFIIRNYLGLTVSVIDVQRGLLEIFKLV</sequence>
<dbReference type="PATRIC" id="fig|1365253.3.peg.3669"/>
<proteinExistence type="predicted"/>